<dbReference type="SMART" id="SM00184">
    <property type="entry name" value="RING"/>
    <property type="match status" value="1"/>
</dbReference>
<dbReference type="InterPro" id="IPR051834">
    <property type="entry name" value="RING_finger_E3_ligase"/>
</dbReference>
<feature type="region of interest" description="Disordered" evidence="11">
    <location>
        <begin position="378"/>
        <end position="400"/>
    </location>
</feature>
<dbReference type="RefSeq" id="XP_046761729.1">
    <property type="nucleotide sequence ID" value="XM_046905773.1"/>
</dbReference>
<keyword evidence="6 9" id="KW-0863">Zinc-finger</keyword>
<evidence type="ECO:0000256" key="10">
    <source>
        <dbReference type="SAM" id="Coils"/>
    </source>
</evidence>
<dbReference type="OrthoDB" id="21204at2759"/>
<dbReference type="PANTHER" id="PTHR45931">
    <property type="entry name" value="SI:CH211-59O9.10"/>
    <property type="match status" value="1"/>
</dbReference>
<feature type="coiled-coil region" evidence="10">
    <location>
        <begin position="630"/>
        <end position="657"/>
    </location>
</feature>
<name>A0A8V0XZ10_CHICK</name>
<dbReference type="Ensembl" id="ENSGALT00010023436.1">
    <property type="protein sequence ID" value="ENSGALP00010013533.1"/>
    <property type="gene ID" value="ENSGALG00010009811.1"/>
</dbReference>
<evidence type="ECO:0000256" key="6">
    <source>
        <dbReference type="ARBA" id="ARBA00022771"/>
    </source>
</evidence>
<dbReference type="CTD" id="9867"/>
<evidence type="ECO:0000256" key="4">
    <source>
        <dbReference type="ARBA" id="ARBA00022679"/>
    </source>
</evidence>
<evidence type="ECO:0000256" key="9">
    <source>
        <dbReference type="PROSITE-ProRule" id="PRU00175"/>
    </source>
</evidence>
<dbReference type="FunFam" id="3.30.40.10:FF:000152">
    <property type="entry name" value="E3 ubiquitin-protein ligase Praja-1 isoform X1"/>
    <property type="match status" value="1"/>
</dbReference>
<accession>A0A8V0XZ10</accession>
<dbReference type="FunCoup" id="A0A8V0XZ10">
    <property type="interactions" value="1049"/>
</dbReference>
<feature type="region of interest" description="Disordered" evidence="11">
    <location>
        <begin position="55"/>
        <end position="80"/>
    </location>
</feature>
<feature type="domain" description="RING-type" evidence="12">
    <location>
        <begin position="685"/>
        <end position="726"/>
    </location>
</feature>
<keyword evidence="5" id="KW-0479">Metal-binding</keyword>
<dbReference type="InterPro" id="IPR001841">
    <property type="entry name" value="Znf_RING"/>
</dbReference>
<dbReference type="OMA" id="NHSEGEC"/>
<keyword evidence="14" id="KW-1185">Reference proteome</keyword>
<reference evidence="13" key="3">
    <citation type="submission" date="2025-09" db="UniProtKB">
        <authorList>
            <consortium name="Ensembl"/>
        </authorList>
    </citation>
    <scope>IDENTIFICATION</scope>
    <source>
        <strain evidence="13">broiler</strain>
    </source>
</reference>
<evidence type="ECO:0000256" key="11">
    <source>
        <dbReference type="SAM" id="MobiDB-lite"/>
    </source>
</evidence>
<dbReference type="PANTHER" id="PTHR45931:SF3">
    <property type="entry name" value="RING ZINC FINGER-CONTAINING PROTEIN"/>
    <property type="match status" value="1"/>
</dbReference>
<evidence type="ECO:0000313" key="14">
    <source>
        <dbReference type="Proteomes" id="UP000000539"/>
    </source>
</evidence>
<dbReference type="Proteomes" id="UP000000539">
    <property type="component" value="Chromosome Z"/>
</dbReference>
<reference evidence="13" key="1">
    <citation type="submission" date="2020-11" db="EMBL/GenBank/DDBJ databases">
        <title>Gallus gallus (Chicken) genome, bGalGal1, GRCg7b, maternal haplotype autosomes + Z &amp; W.</title>
        <authorList>
            <person name="Warren W."/>
            <person name="Formenti G."/>
            <person name="Fedrigo O."/>
            <person name="Haase B."/>
            <person name="Mountcastle J."/>
            <person name="Balacco J."/>
            <person name="Tracey A."/>
            <person name="Schneider V."/>
            <person name="Okimoto R."/>
            <person name="Cheng H."/>
            <person name="Hawken R."/>
            <person name="Howe K."/>
            <person name="Jarvis E.D."/>
        </authorList>
    </citation>
    <scope>NUCLEOTIDE SEQUENCE [LARGE SCALE GENOMIC DNA]</scope>
    <source>
        <strain evidence="13">Broiler</strain>
    </source>
</reference>
<keyword evidence="7" id="KW-0833">Ubl conjugation pathway</keyword>
<evidence type="ECO:0000256" key="7">
    <source>
        <dbReference type="ARBA" id="ARBA00022786"/>
    </source>
</evidence>
<dbReference type="EC" id="2.3.2.27" evidence="2"/>
<reference evidence="13" key="2">
    <citation type="submission" date="2025-08" db="UniProtKB">
        <authorList>
            <consortium name="Ensembl"/>
        </authorList>
    </citation>
    <scope>IDENTIFICATION</scope>
    <source>
        <strain evidence="13">broiler</strain>
    </source>
</reference>
<keyword evidence="8" id="KW-0862">Zinc</keyword>
<dbReference type="GO" id="GO:0008270">
    <property type="term" value="F:zinc ion binding"/>
    <property type="evidence" value="ECO:0007669"/>
    <property type="project" value="UniProtKB-KW"/>
</dbReference>
<evidence type="ECO:0000256" key="2">
    <source>
        <dbReference type="ARBA" id="ARBA00012483"/>
    </source>
</evidence>
<dbReference type="PROSITE" id="PS50089">
    <property type="entry name" value="ZF_RING_2"/>
    <property type="match status" value="1"/>
</dbReference>
<dbReference type="RefSeq" id="XP_046791837.1">
    <property type="nucleotide sequence ID" value="XM_046935881.1"/>
</dbReference>
<evidence type="ECO:0000256" key="5">
    <source>
        <dbReference type="ARBA" id="ARBA00022723"/>
    </source>
</evidence>
<evidence type="ECO:0000259" key="12">
    <source>
        <dbReference type="PROSITE" id="PS50089"/>
    </source>
</evidence>
<gene>
    <name evidence="13" type="primary">PJA2</name>
</gene>
<evidence type="ECO:0000313" key="13">
    <source>
        <dbReference type="Ensembl" id="ENSGALP00010013533.1"/>
    </source>
</evidence>
<evidence type="ECO:0000256" key="1">
    <source>
        <dbReference type="ARBA" id="ARBA00000900"/>
    </source>
</evidence>
<dbReference type="SMR" id="A0A8V0XZ10"/>
<dbReference type="GO" id="GO:0061630">
    <property type="term" value="F:ubiquitin protein ligase activity"/>
    <property type="evidence" value="ECO:0007669"/>
    <property type="project" value="UniProtKB-EC"/>
</dbReference>
<proteinExistence type="predicted"/>
<keyword evidence="3" id="KW-0597">Phosphoprotein</keyword>
<comment type="catalytic activity">
    <reaction evidence="1">
        <text>S-ubiquitinyl-[E2 ubiquitin-conjugating enzyme]-L-cysteine + [acceptor protein]-L-lysine = [E2 ubiquitin-conjugating enzyme]-L-cysteine + N(6)-ubiquitinyl-[acceptor protein]-L-lysine.</text>
        <dbReference type="EC" id="2.3.2.27"/>
    </reaction>
</comment>
<dbReference type="GeneID" id="415612"/>
<dbReference type="Pfam" id="PF13639">
    <property type="entry name" value="zf-RING_2"/>
    <property type="match status" value="1"/>
</dbReference>
<dbReference type="CDD" id="cd16465">
    <property type="entry name" value="RING-H2_PJA1_2"/>
    <property type="match status" value="1"/>
</dbReference>
<sequence length="753" mass="83138">MHRAGSGSPSPCSSYSTGLCASACSSLDTVACFDSWCWHSMEAFFSSPRASRQEEARESHAAMGQEAGKPAWPKPTGGYQTITGRRYGRRHAYVSFRPSLNSQDGNQHQHNGEYEGLELSDVQEQISLCSGPLVQVSPGLLDEPLLENIGTGDSVCQAVFRQTSEANPSPFSYGTEGSQISGNVMNPDKNSEDLAKYASGECDDLNGCSGIAFVNIDSYEPDSSDGEDDDGDGQDQLCLVREEAGVLQETLDNIVSELEKDVESLTHLRSQLSTLNDRVSRECCEEIGPMPLTRYFSTDSEFTHQNNGTYKKSAEDQAILKSNLSGASHETQLVDTVHIENRTCVTTCNEVNINDGETEQGDSPELIVRPKIRKLNPTSHLDREKLPSNNEEECSSRREGEIDEIEQGCAEFPFRNDKEKLSSSMLFDSKWYSGSQSNTKVDLRRNTSAQEQKDVLDDSSFWDEFEDCSRRLAVSHRDEDSSECSDGEWPATGPIYFAAAEKDQSSSDESWETVPGKEEHEAEVLSSSNGIEVNADPCFHGGVQTFLEEGEIPWLQYHEEIESSSDEENDPSSDFVHPGFFMLDGNNNLEDDSSMSEDLDVEWRLLDEFGDGLGVAQVISYVDPQFFTYMALEERLAQAMENALAHLESLAVDVEQAHPPATKESIDCLPQIIVTDDHDGQEQCCTICCSEYVKDEVITELPCHHLFHKPCVTLWLQKSGTCPVCRHVLAPMLPEAAAATASFLPDDDSSSSV</sequence>
<evidence type="ECO:0000256" key="3">
    <source>
        <dbReference type="ARBA" id="ARBA00022553"/>
    </source>
</evidence>
<dbReference type="GeneTree" id="ENSGT00940000154585"/>
<dbReference type="SUPFAM" id="SSF57850">
    <property type="entry name" value="RING/U-box"/>
    <property type="match status" value="1"/>
</dbReference>
<dbReference type="InterPro" id="IPR013083">
    <property type="entry name" value="Znf_RING/FYVE/PHD"/>
</dbReference>
<protein>
    <recommendedName>
        <fullName evidence="2">RING-type E3 ubiquitin transferase</fullName>
        <ecNumber evidence="2">2.3.2.27</ecNumber>
    </recommendedName>
</protein>
<organism evidence="13 14">
    <name type="scientific">Gallus gallus</name>
    <name type="common">Chicken</name>
    <dbReference type="NCBI Taxonomy" id="9031"/>
    <lineage>
        <taxon>Eukaryota</taxon>
        <taxon>Metazoa</taxon>
        <taxon>Chordata</taxon>
        <taxon>Craniata</taxon>
        <taxon>Vertebrata</taxon>
        <taxon>Euteleostomi</taxon>
        <taxon>Archelosauria</taxon>
        <taxon>Archosauria</taxon>
        <taxon>Dinosauria</taxon>
        <taxon>Saurischia</taxon>
        <taxon>Theropoda</taxon>
        <taxon>Coelurosauria</taxon>
        <taxon>Aves</taxon>
        <taxon>Neognathae</taxon>
        <taxon>Galloanserae</taxon>
        <taxon>Galliformes</taxon>
        <taxon>Phasianidae</taxon>
        <taxon>Phasianinae</taxon>
        <taxon>Gallus</taxon>
    </lineage>
</organism>
<keyword evidence="4" id="KW-0808">Transferase</keyword>
<dbReference type="AlphaFoldDB" id="A0A8V0XZ10"/>
<keyword evidence="10" id="KW-0175">Coiled coil</keyword>
<evidence type="ECO:0000256" key="8">
    <source>
        <dbReference type="ARBA" id="ARBA00022833"/>
    </source>
</evidence>
<dbReference type="Gene3D" id="3.30.40.10">
    <property type="entry name" value="Zinc/RING finger domain, C3HC4 (zinc finger)"/>
    <property type="match status" value="1"/>
</dbReference>